<name>A0A0D0CIB2_9AGAR</name>
<dbReference type="Proteomes" id="UP000053593">
    <property type="component" value="Unassembled WGS sequence"/>
</dbReference>
<protein>
    <submittedName>
        <fullName evidence="1">Uncharacterized protein</fullName>
    </submittedName>
</protein>
<accession>A0A0D0CIB2</accession>
<reference evidence="1 2" key="1">
    <citation type="submission" date="2014-04" db="EMBL/GenBank/DDBJ databases">
        <title>Evolutionary Origins and Diversification of the Mycorrhizal Mutualists.</title>
        <authorList>
            <consortium name="DOE Joint Genome Institute"/>
            <consortium name="Mycorrhizal Genomics Consortium"/>
            <person name="Kohler A."/>
            <person name="Kuo A."/>
            <person name="Nagy L.G."/>
            <person name="Floudas D."/>
            <person name="Copeland A."/>
            <person name="Barry K.W."/>
            <person name="Cichocki N."/>
            <person name="Veneault-Fourrey C."/>
            <person name="LaButti K."/>
            <person name="Lindquist E.A."/>
            <person name="Lipzen A."/>
            <person name="Lundell T."/>
            <person name="Morin E."/>
            <person name="Murat C."/>
            <person name="Riley R."/>
            <person name="Ohm R."/>
            <person name="Sun H."/>
            <person name="Tunlid A."/>
            <person name="Henrissat B."/>
            <person name="Grigoriev I.V."/>
            <person name="Hibbett D.S."/>
            <person name="Martin F."/>
        </authorList>
    </citation>
    <scope>NUCLEOTIDE SEQUENCE [LARGE SCALE GENOMIC DNA]</scope>
    <source>
        <strain evidence="1 2">FD-317 M1</strain>
    </source>
</reference>
<organism evidence="1 2">
    <name type="scientific">Collybiopsis luxurians FD-317 M1</name>
    <dbReference type="NCBI Taxonomy" id="944289"/>
    <lineage>
        <taxon>Eukaryota</taxon>
        <taxon>Fungi</taxon>
        <taxon>Dikarya</taxon>
        <taxon>Basidiomycota</taxon>
        <taxon>Agaricomycotina</taxon>
        <taxon>Agaricomycetes</taxon>
        <taxon>Agaricomycetidae</taxon>
        <taxon>Agaricales</taxon>
        <taxon>Marasmiineae</taxon>
        <taxon>Omphalotaceae</taxon>
        <taxon>Collybiopsis</taxon>
        <taxon>Collybiopsis luxurians</taxon>
    </lineage>
</organism>
<dbReference type="EMBL" id="KN834787">
    <property type="protein sequence ID" value="KIK58002.1"/>
    <property type="molecule type" value="Genomic_DNA"/>
</dbReference>
<dbReference type="AlphaFoldDB" id="A0A0D0CIB2"/>
<gene>
    <name evidence="1" type="ORF">GYMLUDRAFT_704142</name>
</gene>
<sequence length="78" mass="9171">MDVRSRVHGTLNRICGEDSFERWISAQMVWITIQVRIRYYYPQGLIADVETSTIHIFRAVTKMLGMILCCIGMQRYMP</sequence>
<evidence type="ECO:0000313" key="1">
    <source>
        <dbReference type="EMBL" id="KIK58002.1"/>
    </source>
</evidence>
<dbReference type="HOGENOM" id="CLU_2622278_0_0_1"/>
<proteinExistence type="predicted"/>
<keyword evidence="2" id="KW-1185">Reference proteome</keyword>
<evidence type="ECO:0000313" key="2">
    <source>
        <dbReference type="Proteomes" id="UP000053593"/>
    </source>
</evidence>